<feature type="non-terminal residue" evidence="2">
    <location>
        <position position="1"/>
    </location>
</feature>
<dbReference type="Proteomes" id="UP000291084">
    <property type="component" value="Chromosome 1"/>
</dbReference>
<accession>A0A0S3T8A4</accession>
<protein>
    <submittedName>
        <fullName evidence="2">Uncharacterized protein</fullName>
    </submittedName>
</protein>
<dbReference type="EMBL" id="AP015034">
    <property type="protein sequence ID" value="BAT74669.1"/>
    <property type="molecule type" value="Genomic_DNA"/>
</dbReference>
<proteinExistence type="predicted"/>
<dbReference type="EMBL" id="AP015044">
    <property type="protein sequence ID" value="BAU01483.1"/>
    <property type="molecule type" value="Genomic_DNA"/>
</dbReference>
<name>A0A0S3T8A4_PHAAN</name>
<dbReference type="Proteomes" id="UP000291084">
    <property type="component" value="Chromosome 11"/>
</dbReference>
<gene>
    <name evidence="2" type="primary">Vigan.11G072500</name>
    <name evidence="1" type="synonym">Vigan.01G238500</name>
    <name evidence="1" type="ORF">VIGAN_01238500</name>
    <name evidence="2" type="ORF">VIGAN_11072500</name>
</gene>
<dbReference type="AlphaFoldDB" id="A0A0S3T8A4"/>
<sequence length="75" mass="8135">PKSDSTFLIHKSSHTPSAMPLNSASALDLATTGCFLLLQVTRFPPTKVKYPEVDLLSSFEPAQSASVYPSTFKFS</sequence>
<reference evidence="2 3" key="1">
    <citation type="journal article" date="2015" name="Sci. Rep.">
        <title>The power of single molecule real-time sequencing technology in the de novo assembly of a eukaryotic genome.</title>
        <authorList>
            <person name="Sakai H."/>
            <person name="Naito K."/>
            <person name="Ogiso-Tanaka E."/>
            <person name="Takahashi Y."/>
            <person name="Iseki K."/>
            <person name="Muto C."/>
            <person name="Satou K."/>
            <person name="Teruya K."/>
            <person name="Shiroma A."/>
            <person name="Shimoji M."/>
            <person name="Hirano T."/>
            <person name="Itoh T."/>
            <person name="Kaga A."/>
            <person name="Tomooka N."/>
        </authorList>
    </citation>
    <scope>NUCLEOTIDE SEQUENCE [LARGE SCALE GENOMIC DNA]</scope>
    <source>
        <strain evidence="3">cv. Shumari</strain>
    </source>
</reference>
<keyword evidence="3" id="KW-1185">Reference proteome</keyword>
<evidence type="ECO:0000313" key="1">
    <source>
        <dbReference type="EMBL" id="BAT74669.1"/>
    </source>
</evidence>
<evidence type="ECO:0000313" key="3">
    <source>
        <dbReference type="Proteomes" id="UP000291084"/>
    </source>
</evidence>
<evidence type="ECO:0000313" key="2">
    <source>
        <dbReference type="EMBL" id="BAU01483.1"/>
    </source>
</evidence>
<organism evidence="2 3">
    <name type="scientific">Vigna angularis var. angularis</name>
    <dbReference type="NCBI Taxonomy" id="157739"/>
    <lineage>
        <taxon>Eukaryota</taxon>
        <taxon>Viridiplantae</taxon>
        <taxon>Streptophyta</taxon>
        <taxon>Embryophyta</taxon>
        <taxon>Tracheophyta</taxon>
        <taxon>Spermatophyta</taxon>
        <taxon>Magnoliopsida</taxon>
        <taxon>eudicotyledons</taxon>
        <taxon>Gunneridae</taxon>
        <taxon>Pentapetalae</taxon>
        <taxon>rosids</taxon>
        <taxon>fabids</taxon>
        <taxon>Fabales</taxon>
        <taxon>Fabaceae</taxon>
        <taxon>Papilionoideae</taxon>
        <taxon>50 kb inversion clade</taxon>
        <taxon>NPAAA clade</taxon>
        <taxon>indigoferoid/millettioid clade</taxon>
        <taxon>Phaseoleae</taxon>
        <taxon>Vigna</taxon>
    </lineage>
</organism>